<evidence type="ECO:0000313" key="2">
    <source>
        <dbReference type="Proteomes" id="UP000324585"/>
    </source>
</evidence>
<dbReference type="Proteomes" id="UP000324585">
    <property type="component" value="Unassembled WGS sequence"/>
</dbReference>
<organism evidence="1 2">
    <name type="scientific">Porphyridium purpureum</name>
    <name type="common">Red alga</name>
    <name type="synonym">Porphyridium cruentum</name>
    <dbReference type="NCBI Taxonomy" id="35688"/>
    <lineage>
        <taxon>Eukaryota</taxon>
        <taxon>Rhodophyta</taxon>
        <taxon>Bangiophyceae</taxon>
        <taxon>Porphyridiales</taxon>
        <taxon>Porphyridiaceae</taxon>
        <taxon>Porphyridium</taxon>
    </lineage>
</organism>
<dbReference type="AlphaFoldDB" id="A0A5J4Z2K3"/>
<sequence>MAPQWLVGMLSQQQRSPKNSWGKGPFDPYSSKFCQRPVPQTLIFQRYAWDIVCPCQTRCRKSNACYMSMQTDILFLYDFSITWDLFDSWKPDMLLGMSSERSDNVIDNLNYCNADVAIMNLQGLRSVGLLA</sequence>
<reference evidence="2" key="1">
    <citation type="journal article" date="2019" name="Nat. Commun.">
        <title>Expansion of phycobilisome linker gene families in mesophilic red algae.</title>
        <authorList>
            <person name="Lee J."/>
            <person name="Kim D."/>
            <person name="Bhattacharya D."/>
            <person name="Yoon H.S."/>
        </authorList>
    </citation>
    <scope>NUCLEOTIDE SEQUENCE [LARGE SCALE GENOMIC DNA]</scope>
    <source>
        <strain evidence="2">CCMP 1328</strain>
    </source>
</reference>
<proteinExistence type="predicted"/>
<protein>
    <submittedName>
        <fullName evidence="1">Uncharacterized protein</fullName>
    </submittedName>
</protein>
<comment type="caution">
    <text evidence="1">The sequence shown here is derived from an EMBL/GenBank/DDBJ whole genome shotgun (WGS) entry which is preliminary data.</text>
</comment>
<accession>A0A5J4Z2K3</accession>
<dbReference type="EMBL" id="VRMN01000002">
    <property type="protein sequence ID" value="KAA8496897.1"/>
    <property type="molecule type" value="Genomic_DNA"/>
</dbReference>
<keyword evidence="2" id="KW-1185">Reference proteome</keyword>
<name>A0A5J4Z2K3_PORPP</name>
<gene>
    <name evidence="1" type="ORF">FVE85_0626</name>
</gene>
<evidence type="ECO:0000313" key="1">
    <source>
        <dbReference type="EMBL" id="KAA8496897.1"/>
    </source>
</evidence>
<dbReference type="OrthoDB" id="6238971at2759"/>